<proteinExistence type="predicted"/>
<reference evidence="1" key="1">
    <citation type="submission" date="2015-05" db="EMBL/GenBank/DDBJ databases">
        <title>Permanent draft genome of Rhodopirellula islandicus K833.</title>
        <authorList>
            <person name="Kizina J."/>
            <person name="Richter M."/>
            <person name="Glockner F.O."/>
            <person name="Harder J."/>
        </authorList>
    </citation>
    <scope>NUCLEOTIDE SEQUENCE [LARGE SCALE GENOMIC DNA]</scope>
    <source>
        <strain evidence="1">K833</strain>
    </source>
</reference>
<comment type="caution">
    <text evidence="1">The sequence shown here is derived from an EMBL/GenBank/DDBJ whole genome shotgun (WGS) entry which is preliminary data.</text>
</comment>
<organism evidence="1 2">
    <name type="scientific">Rhodopirellula islandica</name>
    <dbReference type="NCBI Taxonomy" id="595434"/>
    <lineage>
        <taxon>Bacteria</taxon>
        <taxon>Pseudomonadati</taxon>
        <taxon>Planctomycetota</taxon>
        <taxon>Planctomycetia</taxon>
        <taxon>Pirellulales</taxon>
        <taxon>Pirellulaceae</taxon>
        <taxon>Rhodopirellula</taxon>
    </lineage>
</organism>
<keyword evidence="2" id="KW-1185">Reference proteome</keyword>
<gene>
    <name evidence="1" type="ORF">RISK_003114</name>
</gene>
<dbReference type="EMBL" id="LECT01000025">
    <property type="protein sequence ID" value="KLU04846.1"/>
    <property type="molecule type" value="Genomic_DNA"/>
</dbReference>
<evidence type="ECO:0000313" key="1">
    <source>
        <dbReference type="EMBL" id="KLU04846.1"/>
    </source>
</evidence>
<evidence type="ECO:0000313" key="2">
    <source>
        <dbReference type="Proteomes" id="UP000036367"/>
    </source>
</evidence>
<accession>A0A0J1BE76</accession>
<name>A0A0J1BE76_RHOIS</name>
<dbReference type="AlphaFoldDB" id="A0A0J1BE76"/>
<dbReference type="Proteomes" id="UP000036367">
    <property type="component" value="Unassembled WGS sequence"/>
</dbReference>
<sequence>MKKDRSRKKNCIRYQIVNSKHFATGANAQMAHMVVPDHSSRPA</sequence>
<protein>
    <submittedName>
        <fullName evidence="1">Uncharacterized protein</fullName>
    </submittedName>
</protein>